<organism evidence="1 2">
    <name type="scientific">Rhizophagus clarus</name>
    <dbReference type="NCBI Taxonomy" id="94130"/>
    <lineage>
        <taxon>Eukaryota</taxon>
        <taxon>Fungi</taxon>
        <taxon>Fungi incertae sedis</taxon>
        <taxon>Mucoromycota</taxon>
        <taxon>Glomeromycotina</taxon>
        <taxon>Glomeromycetes</taxon>
        <taxon>Glomerales</taxon>
        <taxon>Glomeraceae</taxon>
        <taxon>Rhizophagus</taxon>
    </lineage>
</organism>
<dbReference type="Proteomes" id="UP000247702">
    <property type="component" value="Unassembled WGS sequence"/>
</dbReference>
<reference evidence="1 2" key="1">
    <citation type="submission" date="2017-11" db="EMBL/GenBank/DDBJ databases">
        <title>The genome of Rhizophagus clarus HR1 reveals common genetic basis of auxotrophy among arbuscular mycorrhizal fungi.</title>
        <authorList>
            <person name="Kobayashi Y."/>
        </authorList>
    </citation>
    <scope>NUCLEOTIDE SEQUENCE [LARGE SCALE GENOMIC DNA]</scope>
    <source>
        <strain evidence="1 2">HR1</strain>
    </source>
</reference>
<evidence type="ECO:0000313" key="1">
    <source>
        <dbReference type="EMBL" id="GBB95695.1"/>
    </source>
</evidence>
<dbReference type="EMBL" id="BEXD01001778">
    <property type="protein sequence ID" value="GBB95695.1"/>
    <property type="molecule type" value="Genomic_DNA"/>
</dbReference>
<name>A0A2Z6R170_9GLOM</name>
<sequence length="361" mass="41914">MIPLLCEIEQRKLGYTLEAPKIALNKFYGEDTSEETEKLTISSSAYMDDTQWLAPSQNNLEKILEIADSFYKLNDIQVNKEKSELLVRYKQGRYRPKLKPHEPVTLRILFLEQILSDDGLLLSTNEIRDKFNIPTILALKWYRKIIIALNTNKEILSSINRIYNTNYTNCPITTQQFSRESEADRIRKNYTSKPILLNTDNYPNYYIGTLKKNVDFDTNSFTLEHYNIDSISNNNKLEISCCQGCNNTTSTYTPLRPRRNQRQTSPYSGRSQLALTQVINSTSFIINILTIRNTSTSIINQSHNIDKQLLQHFEVNSKLEALHIIQQHLKDEDTLSFYTDGSLINANTQACFNDCWFYTRL</sequence>
<proteinExistence type="predicted"/>
<evidence type="ECO:0000313" key="2">
    <source>
        <dbReference type="Proteomes" id="UP000247702"/>
    </source>
</evidence>
<evidence type="ECO:0008006" key="3">
    <source>
        <dbReference type="Google" id="ProtNLM"/>
    </source>
</evidence>
<keyword evidence="2" id="KW-1185">Reference proteome</keyword>
<comment type="caution">
    <text evidence="1">The sequence shown here is derived from an EMBL/GenBank/DDBJ whole genome shotgun (WGS) entry which is preliminary data.</text>
</comment>
<accession>A0A2Z6R170</accession>
<gene>
    <name evidence="1" type="ORF">RclHR1_25990002</name>
</gene>
<protein>
    <recommendedName>
        <fullName evidence="3">Reverse transcriptase domain-containing protein</fullName>
    </recommendedName>
</protein>
<dbReference type="AlphaFoldDB" id="A0A2Z6R170"/>